<organism evidence="2 3">
    <name type="scientific">Rubroshorea leprosula</name>
    <dbReference type="NCBI Taxonomy" id="152421"/>
    <lineage>
        <taxon>Eukaryota</taxon>
        <taxon>Viridiplantae</taxon>
        <taxon>Streptophyta</taxon>
        <taxon>Embryophyta</taxon>
        <taxon>Tracheophyta</taxon>
        <taxon>Spermatophyta</taxon>
        <taxon>Magnoliopsida</taxon>
        <taxon>eudicotyledons</taxon>
        <taxon>Gunneridae</taxon>
        <taxon>Pentapetalae</taxon>
        <taxon>rosids</taxon>
        <taxon>malvids</taxon>
        <taxon>Malvales</taxon>
        <taxon>Dipterocarpaceae</taxon>
        <taxon>Rubroshorea</taxon>
    </lineage>
</organism>
<evidence type="ECO:0000313" key="2">
    <source>
        <dbReference type="EMBL" id="GKV50705.1"/>
    </source>
</evidence>
<reference evidence="2 3" key="1">
    <citation type="journal article" date="2021" name="Commun. Biol.">
        <title>The genome of Shorea leprosula (Dipterocarpaceae) highlights the ecological relevance of drought in aseasonal tropical rainforests.</title>
        <authorList>
            <person name="Ng K.K.S."/>
            <person name="Kobayashi M.J."/>
            <person name="Fawcett J.A."/>
            <person name="Hatakeyama M."/>
            <person name="Paape T."/>
            <person name="Ng C.H."/>
            <person name="Ang C.C."/>
            <person name="Tnah L.H."/>
            <person name="Lee C.T."/>
            <person name="Nishiyama T."/>
            <person name="Sese J."/>
            <person name="O'Brien M.J."/>
            <person name="Copetti D."/>
            <person name="Mohd Noor M.I."/>
            <person name="Ong R.C."/>
            <person name="Putra M."/>
            <person name="Sireger I.Z."/>
            <person name="Indrioko S."/>
            <person name="Kosugi Y."/>
            <person name="Izuno A."/>
            <person name="Isagi Y."/>
            <person name="Lee S.L."/>
            <person name="Shimizu K.K."/>
        </authorList>
    </citation>
    <scope>NUCLEOTIDE SEQUENCE [LARGE SCALE GENOMIC DNA]</scope>
    <source>
        <strain evidence="2">214</strain>
    </source>
</reference>
<comment type="caution">
    <text evidence="2">The sequence shown here is derived from an EMBL/GenBank/DDBJ whole genome shotgun (WGS) entry which is preliminary data.</text>
</comment>
<evidence type="ECO:0000313" key="3">
    <source>
        <dbReference type="Proteomes" id="UP001054252"/>
    </source>
</evidence>
<sequence>MRKERNEEKDEIKPRSEDKMKSNTDLKRKGKFLRIAQKKVRTVLDEVSDLGLQEPMIAQEVDERFWGFLGFKLNSFGKQKSGLEREPT</sequence>
<dbReference type="AlphaFoldDB" id="A0AAV5MLL1"/>
<proteinExistence type="predicted"/>
<name>A0AAV5MLL1_9ROSI</name>
<evidence type="ECO:0000256" key="1">
    <source>
        <dbReference type="SAM" id="MobiDB-lite"/>
    </source>
</evidence>
<dbReference type="EMBL" id="BPVZ01000389">
    <property type="protein sequence ID" value="GKV50705.1"/>
    <property type="molecule type" value="Genomic_DNA"/>
</dbReference>
<feature type="region of interest" description="Disordered" evidence="1">
    <location>
        <begin position="1"/>
        <end position="27"/>
    </location>
</feature>
<gene>
    <name evidence="2" type="ORF">SLEP1_g57402</name>
</gene>
<dbReference type="Proteomes" id="UP001054252">
    <property type="component" value="Unassembled WGS sequence"/>
</dbReference>
<protein>
    <submittedName>
        <fullName evidence="2">Uncharacterized protein</fullName>
    </submittedName>
</protein>
<accession>A0AAV5MLL1</accession>
<keyword evidence="3" id="KW-1185">Reference proteome</keyword>